<keyword evidence="3" id="KW-1185">Reference proteome</keyword>
<evidence type="ECO:0000256" key="1">
    <source>
        <dbReference type="SAM" id="SignalP"/>
    </source>
</evidence>
<feature type="chain" id="PRO_5011970682" evidence="1">
    <location>
        <begin position="18"/>
        <end position="81"/>
    </location>
</feature>
<evidence type="ECO:0000313" key="3">
    <source>
        <dbReference type="Proteomes" id="UP000197446"/>
    </source>
</evidence>
<dbReference type="Proteomes" id="UP000197446">
    <property type="component" value="Unassembled WGS sequence"/>
</dbReference>
<dbReference type="RefSeq" id="WP_088484933.1">
    <property type="nucleotide sequence ID" value="NZ_JBCNLH010000011.1"/>
</dbReference>
<keyword evidence="1" id="KW-0732">Signal</keyword>
<organism evidence="2 3">
    <name type="scientific">Roseateles puraquae</name>
    <dbReference type="NCBI Taxonomy" id="431059"/>
    <lineage>
        <taxon>Bacteria</taxon>
        <taxon>Pseudomonadati</taxon>
        <taxon>Pseudomonadota</taxon>
        <taxon>Betaproteobacteria</taxon>
        <taxon>Burkholderiales</taxon>
        <taxon>Sphaerotilaceae</taxon>
        <taxon>Roseateles</taxon>
    </lineage>
</organism>
<feature type="signal peptide" evidence="1">
    <location>
        <begin position="1"/>
        <end position="17"/>
    </location>
</feature>
<accession>A0A254NB81</accession>
<comment type="caution">
    <text evidence="2">The sequence shown here is derived from an EMBL/GenBank/DDBJ whole genome shotgun (WGS) entry which is preliminary data.</text>
</comment>
<proteinExistence type="predicted"/>
<protein>
    <submittedName>
        <fullName evidence="2">Uncharacterized protein</fullName>
    </submittedName>
</protein>
<dbReference type="AlphaFoldDB" id="A0A254NB81"/>
<evidence type="ECO:0000313" key="2">
    <source>
        <dbReference type="EMBL" id="OWR02413.1"/>
    </source>
</evidence>
<name>A0A254NB81_9BURK</name>
<gene>
    <name evidence="2" type="ORF">CDO81_19685</name>
</gene>
<dbReference type="EMBL" id="NISI01000009">
    <property type="protein sequence ID" value="OWR02413.1"/>
    <property type="molecule type" value="Genomic_DNA"/>
</dbReference>
<reference evidence="2 3" key="1">
    <citation type="journal article" date="2007" name="Int. J. Syst. Evol. Microbiol.">
        <title>Description of Pelomonas aquatica sp. nov. and Pelomonas puraquae sp. nov., isolated from industrial and haemodialysis water.</title>
        <authorList>
            <person name="Gomila M."/>
            <person name="Bowien B."/>
            <person name="Falsen E."/>
            <person name="Moore E.R."/>
            <person name="Lalucat J."/>
        </authorList>
    </citation>
    <scope>NUCLEOTIDE SEQUENCE [LARGE SCALE GENOMIC DNA]</scope>
    <source>
        <strain evidence="2 3">CCUG 52769</strain>
    </source>
</reference>
<sequence length="81" mass="8139">MNTAAQTFALAFGSVLAAAGIGMALANHMADDGATATRSSLASQAGPAAASQVARLPRVVIEKRQSAEGMRLAQAPGRQAM</sequence>